<dbReference type="OrthoDB" id="753880at2759"/>
<protein>
    <submittedName>
        <fullName evidence="2">Uncharacterized protein</fullName>
    </submittedName>
</protein>
<dbReference type="KEGG" id="cre:CHLRE_06g266550v5"/>
<evidence type="ECO:0000256" key="1">
    <source>
        <dbReference type="SAM" id="MobiDB-lite"/>
    </source>
</evidence>
<dbReference type="AlphaFoldDB" id="A8HWN5"/>
<feature type="compositionally biased region" description="Low complexity" evidence="1">
    <location>
        <begin position="181"/>
        <end position="190"/>
    </location>
</feature>
<feature type="region of interest" description="Disordered" evidence="1">
    <location>
        <begin position="167"/>
        <end position="190"/>
    </location>
</feature>
<dbReference type="RefSeq" id="XP_001696540.1">
    <property type="nucleotide sequence ID" value="XM_001696488.2"/>
</dbReference>
<feature type="compositionally biased region" description="Low complexity" evidence="1">
    <location>
        <begin position="33"/>
        <end position="42"/>
    </location>
</feature>
<organism evidence="2 3">
    <name type="scientific">Chlamydomonas reinhardtii</name>
    <name type="common">Chlamydomonas smithii</name>
    <dbReference type="NCBI Taxonomy" id="3055"/>
    <lineage>
        <taxon>Eukaryota</taxon>
        <taxon>Viridiplantae</taxon>
        <taxon>Chlorophyta</taxon>
        <taxon>core chlorophytes</taxon>
        <taxon>Chlorophyceae</taxon>
        <taxon>CS clade</taxon>
        <taxon>Chlamydomonadales</taxon>
        <taxon>Chlamydomonadaceae</taxon>
        <taxon>Chlamydomonas</taxon>
    </lineage>
</organism>
<evidence type="ECO:0000313" key="3">
    <source>
        <dbReference type="Proteomes" id="UP000006906"/>
    </source>
</evidence>
<dbReference type="PaxDb" id="3055-EDO95852"/>
<dbReference type="Proteomes" id="UP000006906">
    <property type="component" value="Chromosome 6"/>
</dbReference>
<proteinExistence type="predicted"/>
<feature type="compositionally biased region" description="Basic and acidic residues" evidence="1">
    <location>
        <begin position="14"/>
        <end position="23"/>
    </location>
</feature>
<dbReference type="EMBL" id="CM008967">
    <property type="protein sequence ID" value="PNW81927.1"/>
    <property type="molecule type" value="Genomic_DNA"/>
</dbReference>
<dbReference type="PANTHER" id="PTHR38382">
    <property type="entry name" value="RNA-BINDING PROTEIN"/>
    <property type="match status" value="1"/>
</dbReference>
<dbReference type="InParanoid" id="A8HWN5"/>
<feature type="region of interest" description="Disordered" evidence="1">
    <location>
        <begin position="1"/>
        <end position="152"/>
    </location>
</feature>
<keyword evidence="3" id="KW-1185">Reference proteome</keyword>
<accession>A8HWN5</accession>
<dbReference type="PANTHER" id="PTHR38382:SF1">
    <property type="entry name" value="RNA-BINDING PROTEIN"/>
    <property type="match status" value="1"/>
</dbReference>
<gene>
    <name evidence="2" type="ORF">CHLRE_06g266550v5</name>
</gene>
<sequence length="272" mass="28983">MQRDISKFVKKRSPPAEENRDVSSFKGDTGYVSKGQPGSASAPGGGGGGLLKLLNGSSRQPSSSSQTAVPRAALLRVLEAKPPSRGAASADSKWSRARQGAIPSTTGTVPTPNTQPVPQPFAASGHNRTGNTGANSSLGLEATGPHRQRPGHAGERYWECYRRNAEPVDDEPEHQHEQEQQLKGQGQGQVQDRPVVVLGGSSKRAAMKRAGLDSARLQEIREVRARIETSSRYNHWADGGGQWDSEMIGIDGADDVGMRWEGVGCTTTGPRI</sequence>
<dbReference type="HOGENOM" id="CLU_1024344_0_0_1"/>
<name>A8HWN5_CHLRE</name>
<dbReference type="GeneID" id="5721931"/>
<feature type="compositionally biased region" description="Polar residues" evidence="1">
    <location>
        <begin position="126"/>
        <end position="138"/>
    </location>
</feature>
<evidence type="ECO:0000313" key="2">
    <source>
        <dbReference type="EMBL" id="PNW81927.1"/>
    </source>
</evidence>
<dbReference type="Gramene" id="PNW81927">
    <property type="protein sequence ID" value="PNW81927"/>
    <property type="gene ID" value="CHLRE_06g266550v5"/>
</dbReference>
<reference evidence="2 3" key="1">
    <citation type="journal article" date="2007" name="Science">
        <title>The Chlamydomonas genome reveals the evolution of key animal and plant functions.</title>
        <authorList>
            <person name="Merchant S.S."/>
            <person name="Prochnik S.E."/>
            <person name="Vallon O."/>
            <person name="Harris E.H."/>
            <person name="Karpowicz S.J."/>
            <person name="Witman G.B."/>
            <person name="Terry A."/>
            <person name="Salamov A."/>
            <person name="Fritz-Laylin L.K."/>
            <person name="Marechal-Drouard L."/>
            <person name="Marshall W.F."/>
            <person name="Qu L.H."/>
            <person name="Nelson D.R."/>
            <person name="Sanderfoot A.A."/>
            <person name="Spalding M.H."/>
            <person name="Kapitonov V.V."/>
            <person name="Ren Q."/>
            <person name="Ferris P."/>
            <person name="Lindquist E."/>
            <person name="Shapiro H."/>
            <person name="Lucas S.M."/>
            <person name="Grimwood J."/>
            <person name="Schmutz J."/>
            <person name="Cardol P."/>
            <person name="Cerutti H."/>
            <person name="Chanfreau G."/>
            <person name="Chen C.L."/>
            <person name="Cognat V."/>
            <person name="Croft M.T."/>
            <person name="Dent R."/>
            <person name="Dutcher S."/>
            <person name="Fernandez E."/>
            <person name="Fukuzawa H."/>
            <person name="Gonzalez-Ballester D."/>
            <person name="Gonzalez-Halphen D."/>
            <person name="Hallmann A."/>
            <person name="Hanikenne M."/>
            <person name="Hippler M."/>
            <person name="Inwood W."/>
            <person name="Jabbari K."/>
            <person name="Kalanon M."/>
            <person name="Kuras R."/>
            <person name="Lefebvre P.A."/>
            <person name="Lemaire S.D."/>
            <person name="Lobanov A.V."/>
            <person name="Lohr M."/>
            <person name="Manuell A."/>
            <person name="Meier I."/>
            <person name="Mets L."/>
            <person name="Mittag M."/>
            <person name="Mittelmeier T."/>
            <person name="Moroney J.V."/>
            <person name="Moseley J."/>
            <person name="Napoli C."/>
            <person name="Nedelcu A.M."/>
            <person name="Niyogi K."/>
            <person name="Novoselov S.V."/>
            <person name="Paulsen I.T."/>
            <person name="Pazour G."/>
            <person name="Purton S."/>
            <person name="Ral J.P."/>
            <person name="Riano-Pachon D.M."/>
            <person name="Riekhof W."/>
            <person name="Rymarquis L."/>
            <person name="Schroda M."/>
            <person name="Stern D."/>
            <person name="Umen J."/>
            <person name="Willows R."/>
            <person name="Wilson N."/>
            <person name="Zimmer S.L."/>
            <person name="Allmer J."/>
            <person name="Balk J."/>
            <person name="Bisova K."/>
            <person name="Chen C.J."/>
            <person name="Elias M."/>
            <person name="Gendler K."/>
            <person name="Hauser C."/>
            <person name="Lamb M.R."/>
            <person name="Ledford H."/>
            <person name="Long J.C."/>
            <person name="Minagawa J."/>
            <person name="Page M.D."/>
            <person name="Pan J."/>
            <person name="Pootakham W."/>
            <person name="Roje S."/>
            <person name="Rose A."/>
            <person name="Stahlberg E."/>
            <person name="Terauchi A.M."/>
            <person name="Yang P."/>
            <person name="Ball S."/>
            <person name="Bowler C."/>
            <person name="Dieckmann C.L."/>
            <person name="Gladyshev V.N."/>
            <person name="Green P."/>
            <person name="Jorgensen R."/>
            <person name="Mayfield S."/>
            <person name="Mueller-Roeber B."/>
            <person name="Rajamani S."/>
            <person name="Sayre R.T."/>
            <person name="Brokstein P."/>
            <person name="Dubchak I."/>
            <person name="Goodstein D."/>
            <person name="Hornick L."/>
            <person name="Huang Y.W."/>
            <person name="Jhaveri J."/>
            <person name="Luo Y."/>
            <person name="Martinez D."/>
            <person name="Ngau W.C."/>
            <person name="Otillar B."/>
            <person name="Poliakov A."/>
            <person name="Porter A."/>
            <person name="Szajkowski L."/>
            <person name="Werner G."/>
            <person name="Zhou K."/>
            <person name="Grigoriev I.V."/>
            <person name="Rokhsar D.S."/>
            <person name="Grossman A.R."/>
        </authorList>
    </citation>
    <scope>NUCLEOTIDE SEQUENCE [LARGE SCALE GENOMIC DNA]</scope>
    <source>
        <strain evidence="3">CC-503</strain>
    </source>
</reference>
<feature type="compositionally biased region" description="Low complexity" evidence="1">
    <location>
        <begin position="51"/>
        <end position="66"/>
    </location>
</feature>